<dbReference type="GO" id="GO:0009707">
    <property type="term" value="C:chloroplast outer membrane"/>
    <property type="evidence" value="ECO:0007669"/>
    <property type="project" value="UniProtKB-SubCell"/>
</dbReference>
<evidence type="ECO:0000256" key="11">
    <source>
        <dbReference type="ARBA" id="ARBA00023114"/>
    </source>
</evidence>
<evidence type="ECO:0000256" key="3">
    <source>
        <dbReference type="ARBA" id="ARBA00009945"/>
    </source>
</evidence>
<keyword evidence="4" id="KW-0813">Transport</keyword>
<keyword evidence="10" id="KW-0406">Ion transport</keyword>
<evidence type="ECO:0000256" key="7">
    <source>
        <dbReference type="ARBA" id="ARBA00022640"/>
    </source>
</evidence>
<dbReference type="GO" id="GO:0008308">
    <property type="term" value="F:voltage-gated monoatomic anion channel activity"/>
    <property type="evidence" value="ECO:0007669"/>
    <property type="project" value="InterPro"/>
</dbReference>
<protein>
    <recommendedName>
        <fullName evidence="16">Outer envelope pore protein 21, chloroplastic</fullName>
    </recommendedName>
</protein>
<accession>A0A978V644</accession>
<evidence type="ECO:0000256" key="8">
    <source>
        <dbReference type="ARBA" id="ARBA00022692"/>
    </source>
</evidence>
<evidence type="ECO:0000256" key="5">
    <source>
        <dbReference type="ARBA" id="ARBA00022452"/>
    </source>
</evidence>
<dbReference type="GO" id="GO:0046930">
    <property type="term" value="C:pore complex"/>
    <property type="evidence" value="ECO:0007669"/>
    <property type="project" value="UniProtKB-KW"/>
</dbReference>
<evidence type="ECO:0000256" key="2">
    <source>
        <dbReference type="ARBA" id="ARBA00004441"/>
    </source>
</evidence>
<keyword evidence="6" id="KW-0150">Chloroplast</keyword>
<evidence type="ECO:0000256" key="1">
    <source>
        <dbReference type="ARBA" id="ARBA00004396"/>
    </source>
</evidence>
<dbReference type="Proteomes" id="UP000813462">
    <property type="component" value="Unassembled WGS sequence"/>
</dbReference>
<comment type="similarity">
    <text evidence="3">Belongs to the plastid outer envelope porin OEP21 (TC 1.B.29) family.</text>
</comment>
<evidence type="ECO:0000313" key="14">
    <source>
        <dbReference type="EMBL" id="KAH7523379.1"/>
    </source>
</evidence>
<evidence type="ECO:0000313" key="15">
    <source>
        <dbReference type="Proteomes" id="UP000813462"/>
    </source>
</evidence>
<evidence type="ECO:0000256" key="12">
    <source>
        <dbReference type="ARBA" id="ARBA00023136"/>
    </source>
</evidence>
<reference evidence="14" key="1">
    <citation type="journal article" date="2021" name="Front. Plant Sci.">
        <title>Chromosome-Scale Genome Assembly for Chinese Sour Jujube and Insights Into Its Genome Evolution and Domestication Signature.</title>
        <authorList>
            <person name="Shen L.-Y."/>
            <person name="Luo H."/>
            <person name="Wang X.-L."/>
            <person name="Wang X.-M."/>
            <person name="Qiu X.-J."/>
            <person name="Liu H."/>
            <person name="Zhou S.-S."/>
            <person name="Jia K.-H."/>
            <person name="Nie S."/>
            <person name="Bao Y.-T."/>
            <person name="Zhang R.-G."/>
            <person name="Yun Q.-Z."/>
            <person name="Chai Y.-H."/>
            <person name="Lu J.-Y."/>
            <person name="Li Y."/>
            <person name="Zhao S.-W."/>
            <person name="Mao J.-F."/>
            <person name="Jia S.-G."/>
            <person name="Mao Y.-M."/>
        </authorList>
    </citation>
    <scope>NUCLEOTIDE SEQUENCE</scope>
    <source>
        <strain evidence="14">AT0</strain>
        <tissue evidence="14">Leaf</tissue>
    </source>
</reference>
<dbReference type="EMBL" id="JAEACU010000006">
    <property type="protein sequence ID" value="KAH7523379.1"/>
    <property type="molecule type" value="Genomic_DNA"/>
</dbReference>
<comment type="caution">
    <text evidence="14">The sequence shown here is derived from an EMBL/GenBank/DDBJ whole genome shotgun (WGS) entry which is preliminary data.</text>
</comment>
<evidence type="ECO:0000256" key="4">
    <source>
        <dbReference type="ARBA" id="ARBA00022448"/>
    </source>
</evidence>
<keyword evidence="8" id="KW-0812">Transmembrane</keyword>
<proteinExistence type="inferred from homology"/>
<dbReference type="GO" id="GO:0015288">
    <property type="term" value="F:porin activity"/>
    <property type="evidence" value="ECO:0007669"/>
    <property type="project" value="UniProtKB-KW"/>
</dbReference>
<comment type="function">
    <text evidence="13">Voltage-dependent rectifying anion channel that facilitates the translocation between chloroplast and cytoplasm of phosphorylated carbohydrates such as triosephosphate, 3-phosphoglycerate and inorganic phosphate (Pi) depending of ATP to triosephosphate ratio in the plastidial intermembrane space; in high triosephosphate/ATP conditions (e.g. photosynthesis), export of triosphosphate from chloroplast (outward rectifying channels), but in high ATP/triosephosphate conditions (e.g. dark phase), import of phosphosolutes (inward rectifying channels).</text>
</comment>
<dbReference type="GO" id="GO:0044070">
    <property type="term" value="P:regulation of monoatomic anion transport"/>
    <property type="evidence" value="ECO:0007669"/>
    <property type="project" value="InterPro"/>
</dbReference>
<name>A0A978V644_ZIZJJ</name>
<evidence type="ECO:0008006" key="16">
    <source>
        <dbReference type="Google" id="ProtNLM"/>
    </source>
</evidence>
<organism evidence="14 15">
    <name type="scientific">Ziziphus jujuba var. spinosa</name>
    <dbReference type="NCBI Taxonomy" id="714518"/>
    <lineage>
        <taxon>Eukaryota</taxon>
        <taxon>Viridiplantae</taxon>
        <taxon>Streptophyta</taxon>
        <taxon>Embryophyta</taxon>
        <taxon>Tracheophyta</taxon>
        <taxon>Spermatophyta</taxon>
        <taxon>Magnoliopsida</taxon>
        <taxon>eudicotyledons</taxon>
        <taxon>Gunneridae</taxon>
        <taxon>Pentapetalae</taxon>
        <taxon>rosids</taxon>
        <taxon>fabids</taxon>
        <taxon>Rosales</taxon>
        <taxon>Rhamnaceae</taxon>
        <taxon>Paliureae</taxon>
        <taxon>Ziziphus</taxon>
    </lineage>
</organism>
<dbReference type="PANTHER" id="PTHR35993">
    <property type="entry name" value="OUTER ENVELOPE PORE PROTEIN 21B, CHLOROPLASTIC"/>
    <property type="match status" value="1"/>
</dbReference>
<keyword evidence="7" id="KW-0934">Plastid</keyword>
<keyword evidence="12" id="KW-0472">Membrane</keyword>
<gene>
    <name evidence="14" type="ORF">FEM48_Zijuj06G0004600</name>
</gene>
<dbReference type="AlphaFoldDB" id="A0A978V644"/>
<sequence length="216" mass="25208">MLRLDGRIVTMTIAWIGSLVRGWTLEGRIAEWRRTGRVLVDFDFPRISQMETSLRYRSDSKALKIHAKEKIPIDSKLHLQVHAELDTRVGTPSHLSAVLRRFFPDFSASLGVGLRYDKHEKLRYNIRGKKSFPVTTDGQLSFNIKGQCDADKELRERRPKGAAEFTWSILNFQRDQDVRLKFGYEVIEQVPYVQIRENNWTLNADSNGRWNVRFDL</sequence>
<evidence type="ECO:0000256" key="13">
    <source>
        <dbReference type="ARBA" id="ARBA00024941"/>
    </source>
</evidence>
<dbReference type="GO" id="GO:0034426">
    <property type="term" value="C:etioplast membrane"/>
    <property type="evidence" value="ECO:0007669"/>
    <property type="project" value="UniProtKB-SubCell"/>
</dbReference>
<keyword evidence="5" id="KW-1134">Transmembrane beta strand</keyword>
<evidence type="ECO:0000256" key="6">
    <source>
        <dbReference type="ARBA" id="ARBA00022528"/>
    </source>
</evidence>
<dbReference type="InterPro" id="IPR034575">
    <property type="entry name" value="OEP21"/>
</dbReference>
<keyword evidence="9" id="KW-1002">Plastid outer membrane</keyword>
<evidence type="ECO:0000256" key="9">
    <source>
        <dbReference type="ARBA" id="ARBA00022805"/>
    </source>
</evidence>
<comment type="subcellular location">
    <subcellularLocation>
        <location evidence="1">Plastid</location>
        <location evidence="1">Chloroplast outer membrane</location>
        <topology evidence="1">Multi-pass membrane protein</topology>
    </subcellularLocation>
    <subcellularLocation>
        <location evidence="2">Plastid</location>
        <location evidence="2">Etioplast membrane</location>
        <topology evidence="2">Multi-pass membrane protein</topology>
    </subcellularLocation>
</comment>
<evidence type="ECO:0000256" key="10">
    <source>
        <dbReference type="ARBA" id="ARBA00023065"/>
    </source>
</evidence>
<keyword evidence="11" id="KW-0626">Porin</keyword>
<dbReference type="PANTHER" id="PTHR35993:SF1">
    <property type="entry name" value="OUTER ENVELOPE PORE PROTEIN 21B, CHLOROPLASTIC"/>
    <property type="match status" value="1"/>
</dbReference>